<keyword evidence="3" id="KW-1185">Reference proteome</keyword>
<dbReference type="RefSeq" id="WP_091023401.1">
    <property type="nucleotide sequence ID" value="NZ_BKAE01000007.1"/>
</dbReference>
<dbReference type="STRING" id="1005944.SAMN05192576_1522"/>
<organism evidence="2 3">
    <name type="scientific">Nocardioides szechwanensis</name>
    <dbReference type="NCBI Taxonomy" id="1005944"/>
    <lineage>
        <taxon>Bacteria</taxon>
        <taxon>Bacillati</taxon>
        <taxon>Actinomycetota</taxon>
        <taxon>Actinomycetes</taxon>
        <taxon>Propionibacteriales</taxon>
        <taxon>Nocardioidaceae</taxon>
        <taxon>Nocardioides</taxon>
    </lineage>
</organism>
<protein>
    <recommendedName>
        <fullName evidence="4">Lipoprotein</fullName>
    </recommendedName>
</protein>
<evidence type="ECO:0000313" key="2">
    <source>
        <dbReference type="EMBL" id="SDN13541.1"/>
    </source>
</evidence>
<proteinExistence type="predicted"/>
<name>A0A1G9YYC1_9ACTN</name>
<reference evidence="2 3" key="1">
    <citation type="submission" date="2016-10" db="EMBL/GenBank/DDBJ databases">
        <authorList>
            <person name="de Groot N.N."/>
        </authorList>
    </citation>
    <scope>NUCLEOTIDE SEQUENCE [LARGE SCALE GENOMIC DNA]</scope>
    <source>
        <strain evidence="2 3">CGMCC 1.11147</strain>
    </source>
</reference>
<evidence type="ECO:0008006" key="4">
    <source>
        <dbReference type="Google" id="ProtNLM"/>
    </source>
</evidence>
<dbReference type="PROSITE" id="PS51257">
    <property type="entry name" value="PROKAR_LIPOPROTEIN"/>
    <property type="match status" value="1"/>
</dbReference>
<dbReference type="Proteomes" id="UP000199004">
    <property type="component" value="Unassembled WGS sequence"/>
</dbReference>
<dbReference type="OrthoDB" id="10010098at2"/>
<evidence type="ECO:0000313" key="3">
    <source>
        <dbReference type="Proteomes" id="UP000199004"/>
    </source>
</evidence>
<dbReference type="EMBL" id="FNIC01000002">
    <property type="protein sequence ID" value="SDN13541.1"/>
    <property type="molecule type" value="Genomic_DNA"/>
</dbReference>
<gene>
    <name evidence="2" type="ORF">SAMN05192576_1522</name>
</gene>
<feature type="region of interest" description="Disordered" evidence="1">
    <location>
        <begin position="33"/>
        <end position="59"/>
    </location>
</feature>
<accession>A0A1G9YYC1</accession>
<sequence length="189" mass="19640">MLHRRPVRLTSVMALLGMLLGVLTACGGGETVEPRTPSAANATQVPEPESKAAKGSDGGAAAGTLSTLSSGVSPVQAASYMAAVGKLRPAYHRFTSDYAAAMARMNADDVLAAAARLRRAVVAFDTVVRGLDLTAVQGHVDKLLALNEDFVVTLTAVRTATTGGQAVRIMEMLPFHDYLLAFDAVADAL</sequence>
<dbReference type="AlphaFoldDB" id="A0A1G9YYC1"/>
<evidence type="ECO:0000256" key="1">
    <source>
        <dbReference type="SAM" id="MobiDB-lite"/>
    </source>
</evidence>